<sequence length="125" mass="13741">MFETRDPPRPLTALRDLIPATTSKERAPIEDVMKAGGRGDQSGHAEAGSQSVVAARRRLGDRKCLTQTTTRRTVLYRTAPHRNRTQHDTDGCPRILARQGKFIQAAGYATILTSDPFKDVGPNKA</sequence>
<organism evidence="2 3">
    <name type="scientific">Fusarium euwallaceae</name>
    <dbReference type="NCBI Taxonomy" id="1147111"/>
    <lineage>
        <taxon>Eukaryota</taxon>
        <taxon>Fungi</taxon>
        <taxon>Dikarya</taxon>
        <taxon>Ascomycota</taxon>
        <taxon>Pezizomycotina</taxon>
        <taxon>Sordariomycetes</taxon>
        <taxon>Hypocreomycetidae</taxon>
        <taxon>Hypocreales</taxon>
        <taxon>Nectriaceae</taxon>
        <taxon>Fusarium</taxon>
        <taxon>Fusarium solani species complex</taxon>
    </lineage>
</organism>
<proteinExistence type="predicted"/>
<comment type="caution">
    <text evidence="2">The sequence shown here is derived from an EMBL/GenBank/DDBJ whole genome shotgun (WGS) entry which is preliminary data.</text>
</comment>
<dbReference type="AlphaFoldDB" id="A0A430L0H9"/>
<reference evidence="2 3" key="1">
    <citation type="submission" date="2017-06" db="EMBL/GenBank/DDBJ databases">
        <title>Comparative genomic analysis of Ambrosia Fusariam Clade fungi.</title>
        <authorList>
            <person name="Stajich J.E."/>
            <person name="Carrillo J."/>
            <person name="Kijimoto T."/>
            <person name="Eskalen A."/>
            <person name="O'Donnell K."/>
            <person name="Kasson M."/>
        </authorList>
    </citation>
    <scope>NUCLEOTIDE SEQUENCE [LARGE SCALE GENOMIC DNA]</scope>
    <source>
        <strain evidence="2 3">UCR1854</strain>
    </source>
</reference>
<feature type="compositionally biased region" description="Basic and acidic residues" evidence="1">
    <location>
        <begin position="23"/>
        <end position="33"/>
    </location>
</feature>
<protein>
    <submittedName>
        <fullName evidence="2">Uncharacterized protein</fullName>
    </submittedName>
</protein>
<keyword evidence="3" id="KW-1185">Reference proteome</keyword>
<evidence type="ECO:0000313" key="2">
    <source>
        <dbReference type="EMBL" id="RTE69202.1"/>
    </source>
</evidence>
<evidence type="ECO:0000313" key="3">
    <source>
        <dbReference type="Proteomes" id="UP000287124"/>
    </source>
</evidence>
<feature type="region of interest" description="Disordered" evidence="1">
    <location>
        <begin position="1"/>
        <end position="51"/>
    </location>
</feature>
<evidence type="ECO:0000256" key="1">
    <source>
        <dbReference type="SAM" id="MobiDB-lite"/>
    </source>
</evidence>
<gene>
    <name evidence="2" type="ORF">BHE90_016418</name>
</gene>
<name>A0A430L0H9_9HYPO</name>
<dbReference type="Proteomes" id="UP000287124">
    <property type="component" value="Unassembled WGS sequence"/>
</dbReference>
<dbReference type="EMBL" id="MIKF01000617">
    <property type="protein sequence ID" value="RTE69202.1"/>
    <property type="molecule type" value="Genomic_DNA"/>
</dbReference>
<accession>A0A430L0H9</accession>